<dbReference type="STRING" id="4536.A0A0E0J007"/>
<dbReference type="Gramene" id="ONIVA11G07710.1">
    <property type="protein sequence ID" value="ONIVA11G07710.1"/>
    <property type="gene ID" value="ONIVA11G07710"/>
</dbReference>
<feature type="region of interest" description="Disordered" evidence="1">
    <location>
        <begin position="108"/>
        <end position="134"/>
    </location>
</feature>
<sequence length="155" mass="17409">MATRQKGIVQALRSSMVPNEVSSRYEEWVVDYRQCTLESLEKDFEANVNWGKCQQVVVCVDMTRALIAPIPTEHIPQHVIDWDGVEITPIAETRIGHEDERAARLEAEKQLDSAPSPVAGHAQEDLDNETDIGVTDVVSDESKVFYDSNDPTRKT</sequence>
<evidence type="ECO:0000313" key="3">
    <source>
        <dbReference type="Proteomes" id="UP000006591"/>
    </source>
</evidence>
<accession>A0A0E0J007</accession>
<reference evidence="2" key="1">
    <citation type="submission" date="2015-04" db="UniProtKB">
        <authorList>
            <consortium name="EnsemblPlants"/>
        </authorList>
    </citation>
    <scope>IDENTIFICATION</scope>
    <source>
        <strain evidence="2">SL10</strain>
    </source>
</reference>
<protein>
    <submittedName>
        <fullName evidence="2">Uncharacterized protein</fullName>
    </submittedName>
</protein>
<name>A0A0E0J007_ORYNI</name>
<organism evidence="2">
    <name type="scientific">Oryza nivara</name>
    <name type="common">Indian wild rice</name>
    <name type="synonym">Oryza sativa f. spontanea</name>
    <dbReference type="NCBI Taxonomy" id="4536"/>
    <lineage>
        <taxon>Eukaryota</taxon>
        <taxon>Viridiplantae</taxon>
        <taxon>Streptophyta</taxon>
        <taxon>Embryophyta</taxon>
        <taxon>Tracheophyta</taxon>
        <taxon>Spermatophyta</taxon>
        <taxon>Magnoliopsida</taxon>
        <taxon>Liliopsida</taxon>
        <taxon>Poales</taxon>
        <taxon>Poaceae</taxon>
        <taxon>BOP clade</taxon>
        <taxon>Oryzoideae</taxon>
        <taxon>Oryzeae</taxon>
        <taxon>Oryzinae</taxon>
        <taxon>Oryza</taxon>
    </lineage>
</organism>
<dbReference type="HOGENOM" id="CLU_1698324_0_0_1"/>
<dbReference type="Proteomes" id="UP000006591">
    <property type="component" value="Chromosome 11"/>
</dbReference>
<evidence type="ECO:0000256" key="1">
    <source>
        <dbReference type="SAM" id="MobiDB-lite"/>
    </source>
</evidence>
<dbReference type="EnsemblPlants" id="ONIVA11G07710.1">
    <property type="protein sequence ID" value="ONIVA11G07710.1"/>
    <property type="gene ID" value="ONIVA11G07710"/>
</dbReference>
<evidence type="ECO:0000313" key="2">
    <source>
        <dbReference type="EnsemblPlants" id="ONIVA11G07710.1"/>
    </source>
</evidence>
<keyword evidence="3" id="KW-1185">Reference proteome</keyword>
<reference evidence="2" key="2">
    <citation type="submission" date="2018-04" db="EMBL/GenBank/DDBJ databases">
        <title>OnivRS2 (Oryza nivara Reference Sequence Version 2).</title>
        <authorList>
            <person name="Zhang J."/>
            <person name="Kudrna D."/>
            <person name="Lee S."/>
            <person name="Talag J."/>
            <person name="Rajasekar S."/>
            <person name="Welchert J."/>
            <person name="Hsing Y.-I."/>
            <person name="Wing R.A."/>
        </authorList>
    </citation>
    <scope>NUCLEOTIDE SEQUENCE [LARGE SCALE GENOMIC DNA]</scope>
    <source>
        <strain evidence="2">SL10</strain>
    </source>
</reference>
<dbReference type="AlphaFoldDB" id="A0A0E0J007"/>
<proteinExistence type="predicted"/>